<comment type="caution">
    <text evidence="2">The sequence shown here is derived from an EMBL/GenBank/DDBJ whole genome shotgun (WGS) entry which is preliminary data.</text>
</comment>
<dbReference type="AlphaFoldDB" id="A0A081CRC9"/>
<dbReference type="Proteomes" id="UP000028701">
    <property type="component" value="Unassembled WGS sequence"/>
</dbReference>
<evidence type="ECO:0000313" key="3">
    <source>
        <dbReference type="Proteomes" id="UP000028701"/>
    </source>
</evidence>
<feature type="region of interest" description="Disordered" evidence="1">
    <location>
        <begin position="123"/>
        <end position="184"/>
    </location>
</feature>
<evidence type="ECO:0000313" key="2">
    <source>
        <dbReference type="EMBL" id="GAK69225.1"/>
    </source>
</evidence>
<evidence type="ECO:0000256" key="1">
    <source>
        <dbReference type="SAM" id="MobiDB-lite"/>
    </source>
</evidence>
<dbReference type="RefSeq" id="WP_045228828.1">
    <property type="nucleotide sequence ID" value="NZ_BBJU01000004.1"/>
</dbReference>
<dbReference type="EMBL" id="BBJU01000004">
    <property type="protein sequence ID" value="GAK69225.1"/>
    <property type="molecule type" value="Genomic_DNA"/>
</dbReference>
<dbReference type="OrthoDB" id="7165680at2"/>
<sequence>MLRTFDFVLMGVMVAAAVVTYSIKHQADLKLDSVRKLEAEIKLEKDTIDLLRADWALLTQPNRLHRLVNAYQGDLALAPTQPTQLSQPKELPMLRSQLPQPPEPVGMSVEDVIAAAMSGSKPGATLGGVKPKSPPAGQIAVSGGVPVPQPRARAVRPSQPMPVARTQQGDETGDMDETITGSVD</sequence>
<protein>
    <submittedName>
        <fullName evidence="2">Uncharacterized protein</fullName>
    </submittedName>
</protein>
<reference evidence="2 3" key="1">
    <citation type="submission" date="2014-08" db="EMBL/GenBank/DDBJ databases">
        <title>Whole genome shotgun sequence of Rhizobium rubi NBRC 13261.</title>
        <authorList>
            <person name="Katano-Makiyama Y."/>
            <person name="Hosoyama A."/>
            <person name="Hashimoto M."/>
            <person name="Hosoyama Y."/>
            <person name="Noguchi M."/>
            <person name="Tsuchikane K."/>
            <person name="Uohara A."/>
            <person name="Ohji S."/>
            <person name="Ichikawa N."/>
            <person name="Kimura A."/>
            <person name="Yamazoe A."/>
            <person name="Fujita N."/>
        </authorList>
    </citation>
    <scope>NUCLEOTIDE SEQUENCE [LARGE SCALE GENOMIC DNA]</scope>
    <source>
        <strain evidence="2 3">NBRC 13261</strain>
    </source>
</reference>
<organism evidence="2 3">
    <name type="scientific">Agrobacterium rubi TR3 = NBRC 13261</name>
    <dbReference type="NCBI Taxonomy" id="1368415"/>
    <lineage>
        <taxon>Bacteria</taxon>
        <taxon>Pseudomonadati</taxon>
        <taxon>Pseudomonadota</taxon>
        <taxon>Alphaproteobacteria</taxon>
        <taxon>Hyphomicrobiales</taxon>
        <taxon>Rhizobiaceae</taxon>
        <taxon>Rhizobium/Agrobacterium group</taxon>
        <taxon>Agrobacterium</taxon>
    </lineage>
</organism>
<dbReference type="eggNOG" id="COG5462">
    <property type="taxonomic scope" value="Bacteria"/>
</dbReference>
<name>A0A081CRC9_9HYPH</name>
<proteinExistence type="predicted"/>
<gene>
    <name evidence="2" type="ORF">RRU01S_04_00470</name>
</gene>
<accession>A0A081CRC9</accession>